<sequence length="93" mass="10459">MNRPWTSEQHATWIEERQRLGGLAAESHYVNTEMIEPLIGATIVDAWLEVDTDTGMLVPAFKIKHASGRTFVFGVWADDEQNNGGRILFADID</sequence>
<accession>A0A6J5RE32</accession>
<evidence type="ECO:0000313" key="4">
    <source>
        <dbReference type="EMBL" id="CAB5231554.1"/>
    </source>
</evidence>
<name>A0A6J5RE32_9CAUD</name>
<dbReference type="EMBL" id="LR796919">
    <property type="protein sequence ID" value="CAB4173777.1"/>
    <property type="molecule type" value="Genomic_DNA"/>
</dbReference>
<evidence type="ECO:0000313" key="1">
    <source>
        <dbReference type="EMBL" id="CAB4173777.1"/>
    </source>
</evidence>
<dbReference type="EMBL" id="LR798428">
    <property type="protein sequence ID" value="CAB5231554.1"/>
    <property type="molecule type" value="Genomic_DNA"/>
</dbReference>
<protein>
    <submittedName>
        <fullName evidence="3">Uncharacterized protein</fullName>
    </submittedName>
</protein>
<dbReference type="EMBL" id="LR797185">
    <property type="protein sequence ID" value="CAB4192716.1"/>
    <property type="molecule type" value="Genomic_DNA"/>
</dbReference>
<organism evidence="3">
    <name type="scientific">uncultured Caudovirales phage</name>
    <dbReference type="NCBI Taxonomy" id="2100421"/>
    <lineage>
        <taxon>Viruses</taxon>
        <taxon>Duplodnaviria</taxon>
        <taxon>Heunggongvirae</taxon>
        <taxon>Uroviricota</taxon>
        <taxon>Caudoviricetes</taxon>
        <taxon>Peduoviridae</taxon>
        <taxon>Maltschvirus</taxon>
        <taxon>Maltschvirus maltsch</taxon>
    </lineage>
</organism>
<evidence type="ECO:0000313" key="3">
    <source>
        <dbReference type="EMBL" id="CAB4192716.1"/>
    </source>
</evidence>
<proteinExistence type="predicted"/>
<gene>
    <name evidence="2" type="ORF">UFOVP1131_118</name>
    <name evidence="3" type="ORF">UFOVP1245_68</name>
    <name evidence="4" type="ORF">UFOVP1582_110</name>
    <name evidence="1" type="ORF">UFOVP966_9</name>
</gene>
<reference evidence="3" key="1">
    <citation type="submission" date="2020-05" db="EMBL/GenBank/DDBJ databases">
        <authorList>
            <person name="Chiriac C."/>
            <person name="Salcher M."/>
            <person name="Ghai R."/>
            <person name="Kavagutti S V."/>
        </authorList>
    </citation>
    <scope>NUCLEOTIDE SEQUENCE</scope>
</reference>
<dbReference type="EMBL" id="LR797071">
    <property type="protein sequence ID" value="CAB4185004.1"/>
    <property type="molecule type" value="Genomic_DNA"/>
</dbReference>
<evidence type="ECO:0000313" key="2">
    <source>
        <dbReference type="EMBL" id="CAB4185004.1"/>
    </source>
</evidence>